<feature type="region of interest" description="Disordered" evidence="1">
    <location>
        <begin position="271"/>
        <end position="291"/>
    </location>
</feature>
<feature type="region of interest" description="Disordered" evidence="1">
    <location>
        <begin position="319"/>
        <end position="374"/>
    </location>
</feature>
<accession>A0A834IQS4</accession>
<evidence type="ECO:0000313" key="4">
    <source>
        <dbReference type="Proteomes" id="UP000625711"/>
    </source>
</evidence>
<feature type="compositionally biased region" description="Basic and acidic residues" evidence="1">
    <location>
        <begin position="548"/>
        <end position="557"/>
    </location>
</feature>
<keyword evidence="2" id="KW-0732">Signal</keyword>
<feature type="compositionally biased region" description="Low complexity" evidence="1">
    <location>
        <begin position="211"/>
        <end position="221"/>
    </location>
</feature>
<gene>
    <name evidence="3" type="ORF">GWI33_010638</name>
</gene>
<keyword evidence="4" id="KW-1185">Reference proteome</keyword>
<sequence>MILHFLLICTWATLSVNRCYGSAVYGSPYYPIKIEDLTDGDIKEIEYWDEYYHRPKRSGSPSGSGDIVTQLKSAVVSGLKQKIGQVAKASAGAVAGASAGASKGSAAGSAGEAKGHDTYGPPPVEKPFNLWELKKSVLNTLLQAVKAIQGGVLAIKGQLIKGSGYLVSGGGKLLAAGGDKVTELGKNIIHNSVLVPPSKTHPWHSETYGAPASYSAPSGPSEVYDSPPPSAIGPSYIPESSYEGHYDFNDVKLHHPSDGLIILRRIAPNKDKYSSQSKSSDVGGASPSASIGSTAHAGVSNLVGKILGLSSLEKPNNIAKEPAYDSKGNQYTPEDSHTGFSPPSPPHYEAQSALASPSPLPAQPSGQQNTGNVDFTFTNTHLNTVSNNIPFGGDLASQPAAYGTDGAFGGYQDYMGTQASNKYESKVKFTRGELQDTVASSQIQLPNDAPQSLEALKALLEQEKTNDHHPAPIYHYKAPEAAPSASILDPGLASLANFLPTESSRVVMNYKNSVRDYTKLKTYPSTKIRASSHSGRYKTTPSKKRKRTSQEIRYTRPTKSDYEVIKSISYKLTPGGPKRLT</sequence>
<feature type="chain" id="PRO_5032540223" evidence="2">
    <location>
        <begin position="22"/>
        <end position="581"/>
    </location>
</feature>
<feature type="compositionally biased region" description="Polar residues" evidence="1">
    <location>
        <begin position="327"/>
        <end position="341"/>
    </location>
</feature>
<name>A0A834IQS4_RHYFE</name>
<feature type="compositionally biased region" description="Low complexity" evidence="1">
    <location>
        <begin position="350"/>
        <end position="368"/>
    </location>
</feature>
<feature type="compositionally biased region" description="Polar residues" evidence="1">
    <location>
        <begin position="525"/>
        <end position="534"/>
    </location>
</feature>
<comment type="caution">
    <text evidence="3">The sequence shown here is derived from an EMBL/GenBank/DDBJ whole genome shotgun (WGS) entry which is preliminary data.</text>
</comment>
<dbReference type="EMBL" id="JAACXV010000054">
    <property type="protein sequence ID" value="KAF7285467.1"/>
    <property type="molecule type" value="Genomic_DNA"/>
</dbReference>
<feature type="region of interest" description="Disordered" evidence="1">
    <location>
        <begin position="525"/>
        <end position="557"/>
    </location>
</feature>
<dbReference type="AlphaFoldDB" id="A0A834IQS4"/>
<protein>
    <submittedName>
        <fullName evidence="3">Uncharacterized protein</fullName>
    </submittedName>
</protein>
<organism evidence="3 4">
    <name type="scientific">Rhynchophorus ferrugineus</name>
    <name type="common">Red palm weevil</name>
    <name type="synonym">Curculio ferrugineus</name>
    <dbReference type="NCBI Taxonomy" id="354439"/>
    <lineage>
        <taxon>Eukaryota</taxon>
        <taxon>Metazoa</taxon>
        <taxon>Ecdysozoa</taxon>
        <taxon>Arthropoda</taxon>
        <taxon>Hexapoda</taxon>
        <taxon>Insecta</taxon>
        <taxon>Pterygota</taxon>
        <taxon>Neoptera</taxon>
        <taxon>Endopterygota</taxon>
        <taxon>Coleoptera</taxon>
        <taxon>Polyphaga</taxon>
        <taxon>Cucujiformia</taxon>
        <taxon>Curculionidae</taxon>
        <taxon>Dryophthorinae</taxon>
        <taxon>Rhynchophorus</taxon>
    </lineage>
</organism>
<reference evidence="3" key="1">
    <citation type="submission" date="2020-08" db="EMBL/GenBank/DDBJ databases">
        <title>Genome sequencing and assembly of the red palm weevil Rhynchophorus ferrugineus.</title>
        <authorList>
            <person name="Dias G.B."/>
            <person name="Bergman C.M."/>
            <person name="Manee M."/>
        </authorList>
    </citation>
    <scope>NUCLEOTIDE SEQUENCE</scope>
    <source>
        <strain evidence="3">AA-2017</strain>
        <tissue evidence="3">Whole larva</tissue>
    </source>
</reference>
<evidence type="ECO:0000256" key="1">
    <source>
        <dbReference type="SAM" id="MobiDB-lite"/>
    </source>
</evidence>
<dbReference type="OrthoDB" id="8195535at2759"/>
<proteinExistence type="predicted"/>
<evidence type="ECO:0000256" key="2">
    <source>
        <dbReference type="SAM" id="SignalP"/>
    </source>
</evidence>
<dbReference type="Proteomes" id="UP000625711">
    <property type="component" value="Unassembled WGS sequence"/>
</dbReference>
<feature type="region of interest" description="Disordered" evidence="1">
    <location>
        <begin position="211"/>
        <end position="236"/>
    </location>
</feature>
<feature type="signal peptide" evidence="2">
    <location>
        <begin position="1"/>
        <end position="21"/>
    </location>
</feature>
<evidence type="ECO:0000313" key="3">
    <source>
        <dbReference type="EMBL" id="KAF7285467.1"/>
    </source>
</evidence>